<dbReference type="RefSeq" id="WP_097372355.1">
    <property type="nucleotide sequence ID" value="NZ_CP021404.1"/>
</dbReference>
<gene>
    <name evidence="1" type="primary">sfsA</name>
    <name evidence="4" type="ORF">CBW24_00810</name>
</gene>
<dbReference type="Proteomes" id="UP000219050">
    <property type="component" value="Chromosome"/>
</dbReference>
<organism evidence="4 5">
    <name type="scientific">Pacificitalea manganoxidans</name>
    <dbReference type="NCBI Taxonomy" id="1411902"/>
    <lineage>
        <taxon>Bacteria</taxon>
        <taxon>Pseudomonadati</taxon>
        <taxon>Pseudomonadota</taxon>
        <taxon>Alphaproteobacteria</taxon>
        <taxon>Rhodobacterales</taxon>
        <taxon>Paracoccaceae</taxon>
        <taxon>Pacificitalea</taxon>
    </lineage>
</organism>
<dbReference type="KEGG" id="cmag:CBW24_00810"/>
<evidence type="ECO:0000259" key="3">
    <source>
        <dbReference type="Pfam" id="PF17746"/>
    </source>
</evidence>
<reference evidence="4 5" key="1">
    <citation type="submission" date="2017-05" db="EMBL/GenBank/DDBJ databases">
        <title>Comparative genomic and metabolic analysis of manganese-oxidizing mechanisms in Celeribater manganoxidans DY25T: its adaption to the environment of polymetallic nodule.</title>
        <authorList>
            <person name="Wang X."/>
        </authorList>
    </citation>
    <scope>NUCLEOTIDE SEQUENCE [LARGE SCALE GENOMIC DNA]</scope>
    <source>
        <strain evidence="4 5">DY25</strain>
    </source>
</reference>
<sequence>MRFPTPLIPARLLRRYKRFLADVIPETGPDAGQEVTVHCPNPGAMLGLAEPGARIWIAPTPDPKRKLPYGWRLVELPGGHCAGIDTGLTNRVVAEALAARTIPTLSAYAHIRPEARYGARSRVDFLLSGPDLPDAYVEVKSVTLRRNGDCAEFPDCVTARGARHLADLTQMVAEGHRAVMLYVVQRDDCARLRMAEDLDPAYARAFEAARAAGVEMLCHGTRIDPTGITLAGPLPVEQAPARAQS</sequence>
<dbReference type="Gene3D" id="2.40.50.580">
    <property type="match status" value="1"/>
</dbReference>
<dbReference type="PANTHER" id="PTHR30545:SF2">
    <property type="entry name" value="SUGAR FERMENTATION STIMULATION PROTEIN A"/>
    <property type="match status" value="1"/>
</dbReference>
<protein>
    <recommendedName>
        <fullName evidence="1">Sugar fermentation stimulation protein homolog</fullName>
    </recommendedName>
</protein>
<dbReference type="AlphaFoldDB" id="A0A291LW78"/>
<dbReference type="GO" id="GO:0003677">
    <property type="term" value="F:DNA binding"/>
    <property type="evidence" value="ECO:0007669"/>
    <property type="project" value="InterPro"/>
</dbReference>
<comment type="similarity">
    <text evidence="1">Belongs to the SfsA family.</text>
</comment>
<dbReference type="OrthoDB" id="9802365at2"/>
<dbReference type="NCBIfam" id="TIGR00230">
    <property type="entry name" value="sfsA"/>
    <property type="match status" value="1"/>
</dbReference>
<dbReference type="HAMAP" id="MF_00095">
    <property type="entry name" value="SfsA"/>
    <property type="match status" value="1"/>
</dbReference>
<dbReference type="Pfam" id="PF03749">
    <property type="entry name" value="SfsA"/>
    <property type="match status" value="1"/>
</dbReference>
<dbReference type="InterPro" id="IPR005224">
    <property type="entry name" value="SfsA"/>
</dbReference>
<accession>A0A291LW78</accession>
<dbReference type="PANTHER" id="PTHR30545">
    <property type="entry name" value="SUGAR FERMENTATION STIMULATION PROTEIN A"/>
    <property type="match status" value="1"/>
</dbReference>
<dbReference type="Gene3D" id="3.40.1350.60">
    <property type="match status" value="1"/>
</dbReference>
<evidence type="ECO:0000313" key="4">
    <source>
        <dbReference type="EMBL" id="ATI40695.1"/>
    </source>
</evidence>
<keyword evidence="5" id="KW-1185">Reference proteome</keyword>
<evidence type="ECO:0000313" key="5">
    <source>
        <dbReference type="Proteomes" id="UP000219050"/>
    </source>
</evidence>
<feature type="domain" description="SfsA N-terminal OB" evidence="3">
    <location>
        <begin position="13"/>
        <end position="79"/>
    </location>
</feature>
<dbReference type="EMBL" id="CP021404">
    <property type="protein sequence ID" value="ATI40695.1"/>
    <property type="molecule type" value="Genomic_DNA"/>
</dbReference>
<feature type="domain" description="Sugar fermentation stimulation protein C-terminal" evidence="2">
    <location>
        <begin position="88"/>
        <end position="226"/>
    </location>
</feature>
<dbReference type="CDD" id="cd22359">
    <property type="entry name" value="SfsA-like_bacterial"/>
    <property type="match status" value="1"/>
</dbReference>
<evidence type="ECO:0000259" key="2">
    <source>
        <dbReference type="Pfam" id="PF03749"/>
    </source>
</evidence>
<dbReference type="InterPro" id="IPR041465">
    <property type="entry name" value="SfsA_N"/>
</dbReference>
<dbReference type="Pfam" id="PF17746">
    <property type="entry name" value="SfsA_N"/>
    <property type="match status" value="1"/>
</dbReference>
<evidence type="ECO:0000256" key="1">
    <source>
        <dbReference type="HAMAP-Rule" id="MF_00095"/>
    </source>
</evidence>
<proteinExistence type="inferred from homology"/>
<dbReference type="InterPro" id="IPR040452">
    <property type="entry name" value="SfsA_C"/>
</dbReference>
<name>A0A291LW78_9RHOB</name>